<evidence type="ECO:0000313" key="1">
    <source>
        <dbReference type="EMBL" id="KYH24287.1"/>
    </source>
</evidence>
<protein>
    <submittedName>
        <fullName evidence="1">Uncharacterized protein</fullName>
    </submittedName>
</protein>
<dbReference type="AlphaFoldDB" id="A0A151AA95"/>
<organism evidence="1 2">
    <name type="scientific">Halalkalicoccus paucihalophilus</name>
    <dbReference type="NCBI Taxonomy" id="1008153"/>
    <lineage>
        <taxon>Archaea</taxon>
        <taxon>Methanobacteriati</taxon>
        <taxon>Methanobacteriota</taxon>
        <taxon>Stenosarchaea group</taxon>
        <taxon>Halobacteria</taxon>
        <taxon>Halobacteriales</taxon>
        <taxon>Halococcaceae</taxon>
        <taxon>Halalkalicoccus</taxon>
    </lineage>
</organism>
<reference evidence="1 2" key="1">
    <citation type="submission" date="2016-02" db="EMBL/GenBank/DDBJ databases">
        <title>Genome sequence of Halalkalicoccus paucihalophilus DSM 24557.</title>
        <authorList>
            <person name="Poehlein A."/>
            <person name="Daniel R."/>
        </authorList>
    </citation>
    <scope>NUCLEOTIDE SEQUENCE [LARGE SCALE GENOMIC DNA]</scope>
    <source>
        <strain evidence="1 2">DSM 24557</strain>
    </source>
</reference>
<dbReference type="RefSeq" id="WP_157078503.1">
    <property type="nucleotide sequence ID" value="NZ_LTAZ01000013.1"/>
</dbReference>
<name>A0A151AA95_9EURY</name>
<keyword evidence="2" id="KW-1185">Reference proteome</keyword>
<evidence type="ECO:0000313" key="2">
    <source>
        <dbReference type="Proteomes" id="UP000075321"/>
    </source>
</evidence>
<dbReference type="EMBL" id="LTAZ01000013">
    <property type="protein sequence ID" value="KYH24287.1"/>
    <property type="molecule type" value="Genomic_DNA"/>
</dbReference>
<comment type="caution">
    <text evidence="1">The sequence shown here is derived from an EMBL/GenBank/DDBJ whole genome shotgun (WGS) entry which is preliminary data.</text>
</comment>
<accession>A0A151AA95</accession>
<sequence>MLDILPALKGETLCLFSRNTPTPANLPNTFAELPLLNKKDADLCSLNKLGKENVEQMKHRGKKLVVIDEEGADPDHSLFCQHGG</sequence>
<gene>
    <name evidence="1" type="ORF">HAPAU_32700</name>
</gene>
<dbReference type="Proteomes" id="UP000075321">
    <property type="component" value="Unassembled WGS sequence"/>
</dbReference>
<proteinExistence type="predicted"/>